<proteinExistence type="predicted"/>
<comment type="caution">
    <text evidence="2">The sequence shown here is derived from an EMBL/GenBank/DDBJ whole genome shotgun (WGS) entry which is preliminary data.</text>
</comment>
<evidence type="ECO:0000313" key="3">
    <source>
        <dbReference type="Proteomes" id="UP000593571"/>
    </source>
</evidence>
<organism evidence="2 3">
    <name type="scientific">Rousettus aegyptiacus</name>
    <name type="common">Egyptian fruit bat</name>
    <name type="synonym">Pteropus aegyptiacus</name>
    <dbReference type="NCBI Taxonomy" id="9407"/>
    <lineage>
        <taxon>Eukaryota</taxon>
        <taxon>Metazoa</taxon>
        <taxon>Chordata</taxon>
        <taxon>Craniata</taxon>
        <taxon>Vertebrata</taxon>
        <taxon>Euteleostomi</taxon>
        <taxon>Mammalia</taxon>
        <taxon>Eutheria</taxon>
        <taxon>Laurasiatheria</taxon>
        <taxon>Chiroptera</taxon>
        <taxon>Yinpterochiroptera</taxon>
        <taxon>Pteropodoidea</taxon>
        <taxon>Pteropodidae</taxon>
        <taxon>Rousettinae</taxon>
        <taxon>Rousettus</taxon>
    </lineage>
</organism>
<feature type="transmembrane region" description="Helical" evidence="1">
    <location>
        <begin position="131"/>
        <end position="149"/>
    </location>
</feature>
<keyword evidence="1" id="KW-0812">Transmembrane</keyword>
<dbReference type="EMBL" id="JACASE010000014">
    <property type="protein sequence ID" value="KAF6410780.1"/>
    <property type="molecule type" value="Genomic_DNA"/>
</dbReference>
<evidence type="ECO:0000313" key="2">
    <source>
        <dbReference type="EMBL" id="KAF6410780.1"/>
    </source>
</evidence>
<dbReference type="AlphaFoldDB" id="A0A7J8CIU9"/>
<keyword evidence="3" id="KW-1185">Reference proteome</keyword>
<dbReference type="Proteomes" id="UP000593571">
    <property type="component" value="Unassembled WGS sequence"/>
</dbReference>
<evidence type="ECO:0000256" key="1">
    <source>
        <dbReference type="SAM" id="Phobius"/>
    </source>
</evidence>
<name>A0A7J8CIU9_ROUAE</name>
<sequence>MPCRRTPGCRPCSSQADCGLGCTSRSPNTTQRSGGTHTLLAGTRPPTCRKLFTSANSDHHRDSNRNSSRASRFLVQERLFRVPTPLLQGCSHLAPKTWDLPYGGTILKLSSHCESPDIMAEMHERSRKHSILWLAIISSIGPSKLVWGLHLKIPANSNPAPTPASTGPLLTMPD</sequence>
<keyword evidence="1" id="KW-0472">Membrane</keyword>
<gene>
    <name evidence="2" type="ORF">HJG63_009217</name>
</gene>
<keyword evidence="1" id="KW-1133">Transmembrane helix</keyword>
<reference evidence="2 3" key="1">
    <citation type="journal article" date="2020" name="Nature">
        <title>Six reference-quality genomes reveal evolution of bat adaptations.</title>
        <authorList>
            <person name="Jebb D."/>
            <person name="Huang Z."/>
            <person name="Pippel M."/>
            <person name="Hughes G.M."/>
            <person name="Lavrichenko K."/>
            <person name="Devanna P."/>
            <person name="Winkler S."/>
            <person name="Jermiin L.S."/>
            <person name="Skirmuntt E.C."/>
            <person name="Katzourakis A."/>
            <person name="Burkitt-Gray L."/>
            <person name="Ray D.A."/>
            <person name="Sullivan K.A.M."/>
            <person name="Roscito J.G."/>
            <person name="Kirilenko B.M."/>
            <person name="Davalos L.M."/>
            <person name="Corthals A.P."/>
            <person name="Power M.L."/>
            <person name="Jones G."/>
            <person name="Ransome R.D."/>
            <person name="Dechmann D.K.N."/>
            <person name="Locatelli A.G."/>
            <person name="Puechmaille S.J."/>
            <person name="Fedrigo O."/>
            <person name="Jarvis E.D."/>
            <person name="Hiller M."/>
            <person name="Vernes S.C."/>
            <person name="Myers E.W."/>
            <person name="Teeling E.C."/>
        </authorList>
    </citation>
    <scope>NUCLEOTIDE SEQUENCE [LARGE SCALE GENOMIC DNA]</scope>
    <source>
        <strain evidence="2">MRouAeg1</strain>
        <tissue evidence="2">Muscle</tissue>
    </source>
</reference>
<protein>
    <submittedName>
        <fullName evidence="2">Uncharacterized protein</fullName>
    </submittedName>
</protein>
<accession>A0A7J8CIU9</accession>